<protein>
    <submittedName>
        <fullName evidence="1">ERO1-like protein beta</fullName>
    </submittedName>
</protein>
<accession>A0A0A9WP52</accession>
<reference evidence="1" key="2">
    <citation type="submission" date="2014-07" db="EMBL/GenBank/DDBJ databases">
        <authorList>
            <person name="Hull J."/>
        </authorList>
    </citation>
    <scope>NUCLEOTIDE SEQUENCE</scope>
</reference>
<gene>
    <name evidence="1" type="primary">Ero1lb</name>
    <name evidence="1" type="ORF">CM83_20021</name>
    <name evidence="2" type="ORF">g.9800</name>
</gene>
<organism evidence="1">
    <name type="scientific">Lygus hesperus</name>
    <name type="common">Western plant bug</name>
    <dbReference type="NCBI Taxonomy" id="30085"/>
    <lineage>
        <taxon>Eukaryota</taxon>
        <taxon>Metazoa</taxon>
        <taxon>Ecdysozoa</taxon>
        <taxon>Arthropoda</taxon>
        <taxon>Hexapoda</taxon>
        <taxon>Insecta</taxon>
        <taxon>Pterygota</taxon>
        <taxon>Neoptera</taxon>
        <taxon>Paraneoptera</taxon>
        <taxon>Hemiptera</taxon>
        <taxon>Heteroptera</taxon>
        <taxon>Panheteroptera</taxon>
        <taxon>Cimicomorpha</taxon>
        <taxon>Miridae</taxon>
        <taxon>Mirini</taxon>
        <taxon>Lygus</taxon>
    </lineage>
</organism>
<dbReference type="EMBL" id="GDHC01003176">
    <property type="protein sequence ID" value="JAQ15453.1"/>
    <property type="molecule type" value="Transcribed_RNA"/>
</dbReference>
<sequence>MHLQGYAFTPAHRTQLLRDLKDVVIPQKCQSKRAQVGFDTWARYIDAQKTATNETLPVSRSIDLLIDGANVGYYGLSKWYADAKRALLLRSPSHNTSHKKYKDDAEIHVS</sequence>
<dbReference type="AlphaFoldDB" id="A0A0A9WP52"/>
<proteinExistence type="predicted"/>
<reference evidence="1" key="1">
    <citation type="journal article" date="2014" name="PLoS ONE">
        <title>Transcriptome-Based Identification of ABC Transporters in the Western Tarnished Plant Bug Lygus hesperus.</title>
        <authorList>
            <person name="Hull J.J."/>
            <person name="Chaney K."/>
            <person name="Geib S.M."/>
            <person name="Fabrick J.A."/>
            <person name="Brent C.S."/>
            <person name="Walsh D."/>
            <person name="Lavine L.C."/>
        </authorList>
    </citation>
    <scope>NUCLEOTIDE SEQUENCE</scope>
</reference>
<reference evidence="2" key="3">
    <citation type="journal article" date="2016" name="Gigascience">
        <title>De novo construction of an expanded transcriptome assembly for the western tarnished plant bug, Lygus hesperus.</title>
        <authorList>
            <person name="Tassone E.E."/>
            <person name="Geib S.M."/>
            <person name="Hall B."/>
            <person name="Fabrick J.A."/>
            <person name="Brent C.S."/>
            <person name="Hull J.J."/>
        </authorList>
    </citation>
    <scope>NUCLEOTIDE SEQUENCE</scope>
</reference>
<dbReference type="EMBL" id="GBHO01033357">
    <property type="protein sequence ID" value="JAG10247.1"/>
    <property type="molecule type" value="Transcribed_RNA"/>
</dbReference>
<evidence type="ECO:0000313" key="2">
    <source>
        <dbReference type="EMBL" id="JAQ15453.1"/>
    </source>
</evidence>
<name>A0A0A9WP52_LYGHE</name>
<evidence type="ECO:0000313" key="1">
    <source>
        <dbReference type="EMBL" id="JAG10247.1"/>
    </source>
</evidence>